<feature type="region of interest" description="Disordered" evidence="1">
    <location>
        <begin position="65"/>
        <end position="90"/>
    </location>
</feature>
<comment type="caution">
    <text evidence="2">The sequence shown here is derived from an EMBL/GenBank/DDBJ whole genome shotgun (WGS) entry which is preliminary data.</text>
</comment>
<reference evidence="2 3" key="1">
    <citation type="submission" date="2021-06" db="EMBL/GenBank/DDBJ databases">
        <authorList>
            <person name="Palmer J.M."/>
        </authorList>
    </citation>
    <scope>NUCLEOTIDE SEQUENCE [LARGE SCALE GENOMIC DNA]</scope>
    <source>
        <strain evidence="2 3">AS_MEX2019</strain>
        <tissue evidence="2">Muscle</tissue>
    </source>
</reference>
<evidence type="ECO:0000313" key="2">
    <source>
        <dbReference type="EMBL" id="MEQ2299927.1"/>
    </source>
</evidence>
<dbReference type="EMBL" id="JAHRIP010048665">
    <property type="protein sequence ID" value="MEQ2299927.1"/>
    <property type="molecule type" value="Genomic_DNA"/>
</dbReference>
<evidence type="ECO:0000256" key="1">
    <source>
        <dbReference type="SAM" id="MobiDB-lite"/>
    </source>
</evidence>
<gene>
    <name evidence="2" type="ORF">AMECASPLE_019973</name>
</gene>
<dbReference type="Proteomes" id="UP001469553">
    <property type="component" value="Unassembled WGS sequence"/>
</dbReference>
<sequence>MKAANKRLIIYSSRKATGGHLLVQTQRNARSARQTALLILYFQLKVNKERVSVIVPGMMGQLPSSSSACMNQQQLHAATRRGDVSPRAEGIGENYPHYQWNLLPAPPTNRPPAGAAI</sequence>
<keyword evidence="3" id="KW-1185">Reference proteome</keyword>
<feature type="compositionally biased region" description="Polar residues" evidence="1">
    <location>
        <begin position="65"/>
        <end position="76"/>
    </location>
</feature>
<name>A0ABV0Z2D2_9TELE</name>
<evidence type="ECO:0000313" key="3">
    <source>
        <dbReference type="Proteomes" id="UP001469553"/>
    </source>
</evidence>
<proteinExistence type="predicted"/>
<accession>A0ABV0Z2D2</accession>
<protein>
    <submittedName>
        <fullName evidence="2">Uncharacterized protein</fullName>
    </submittedName>
</protein>
<organism evidence="2 3">
    <name type="scientific">Ameca splendens</name>
    <dbReference type="NCBI Taxonomy" id="208324"/>
    <lineage>
        <taxon>Eukaryota</taxon>
        <taxon>Metazoa</taxon>
        <taxon>Chordata</taxon>
        <taxon>Craniata</taxon>
        <taxon>Vertebrata</taxon>
        <taxon>Euteleostomi</taxon>
        <taxon>Actinopterygii</taxon>
        <taxon>Neopterygii</taxon>
        <taxon>Teleostei</taxon>
        <taxon>Neoteleostei</taxon>
        <taxon>Acanthomorphata</taxon>
        <taxon>Ovalentaria</taxon>
        <taxon>Atherinomorphae</taxon>
        <taxon>Cyprinodontiformes</taxon>
        <taxon>Goodeidae</taxon>
        <taxon>Ameca</taxon>
    </lineage>
</organism>